<evidence type="ECO:0000313" key="4">
    <source>
        <dbReference type="EMBL" id="ETO25248.1"/>
    </source>
</evidence>
<evidence type="ECO:0000256" key="2">
    <source>
        <dbReference type="SAM" id="Phobius"/>
    </source>
</evidence>
<protein>
    <recommendedName>
        <fullName evidence="3">Tify domain-containing protein</fullName>
    </recommendedName>
</protein>
<keyword evidence="2" id="KW-0812">Transmembrane</keyword>
<dbReference type="EMBL" id="ASPP01008670">
    <property type="protein sequence ID" value="ETO25248.1"/>
    <property type="molecule type" value="Genomic_DNA"/>
</dbReference>
<keyword evidence="5" id="KW-1185">Reference proteome</keyword>
<keyword evidence="2" id="KW-1133">Transmembrane helix</keyword>
<proteinExistence type="predicted"/>
<accession>X6NH75</accession>
<keyword evidence="2" id="KW-0472">Membrane</keyword>
<gene>
    <name evidence="4" type="ORF">RFI_11892</name>
</gene>
<dbReference type="PROSITE" id="PS51320">
    <property type="entry name" value="TIFY"/>
    <property type="match status" value="1"/>
</dbReference>
<name>X6NH75_RETFI</name>
<dbReference type="AlphaFoldDB" id="X6NH75"/>
<feature type="compositionally biased region" description="Basic and acidic residues" evidence="1">
    <location>
        <begin position="103"/>
        <end position="115"/>
    </location>
</feature>
<reference evidence="4 5" key="1">
    <citation type="journal article" date="2013" name="Curr. Biol.">
        <title>The Genome of the Foraminiferan Reticulomyxa filosa.</title>
        <authorList>
            <person name="Glockner G."/>
            <person name="Hulsmann N."/>
            <person name="Schleicher M."/>
            <person name="Noegel A.A."/>
            <person name="Eichinger L."/>
            <person name="Gallinger C."/>
            <person name="Pawlowski J."/>
            <person name="Sierra R."/>
            <person name="Euteneuer U."/>
            <person name="Pillet L."/>
            <person name="Moustafa A."/>
            <person name="Platzer M."/>
            <person name="Groth M."/>
            <person name="Szafranski K."/>
            <person name="Schliwa M."/>
        </authorList>
    </citation>
    <scope>NUCLEOTIDE SEQUENCE [LARGE SCALE GENOMIC DNA]</scope>
</reference>
<dbReference type="Proteomes" id="UP000023152">
    <property type="component" value="Unassembled WGS sequence"/>
</dbReference>
<feature type="domain" description="Tify" evidence="3">
    <location>
        <begin position="191"/>
        <end position="226"/>
    </location>
</feature>
<feature type="transmembrane region" description="Helical" evidence="2">
    <location>
        <begin position="285"/>
        <end position="306"/>
    </location>
</feature>
<evidence type="ECO:0000256" key="1">
    <source>
        <dbReference type="SAM" id="MobiDB-lite"/>
    </source>
</evidence>
<organism evidence="4 5">
    <name type="scientific">Reticulomyxa filosa</name>
    <dbReference type="NCBI Taxonomy" id="46433"/>
    <lineage>
        <taxon>Eukaryota</taxon>
        <taxon>Sar</taxon>
        <taxon>Rhizaria</taxon>
        <taxon>Retaria</taxon>
        <taxon>Foraminifera</taxon>
        <taxon>Monothalamids</taxon>
        <taxon>Reticulomyxidae</taxon>
        <taxon>Reticulomyxa</taxon>
    </lineage>
</organism>
<evidence type="ECO:0000313" key="5">
    <source>
        <dbReference type="Proteomes" id="UP000023152"/>
    </source>
</evidence>
<feature type="compositionally biased region" description="Polar residues" evidence="1">
    <location>
        <begin position="37"/>
        <end position="47"/>
    </location>
</feature>
<sequence length="333" mass="38217">MIIIIIIIIMITTMVKIKIRVQTLVKTVKQKNQILNFTPNDNAINDDNSPKDNGENIEKVPELELDPSQLPDVLRMKSSSKSKEADIESLFNEENKNQNQSLEVDKKPQNKDRSASQHLKEKVCVRVYVGFVYLFFFCFCFGKRIQRSVGKFLRKVVKNPKENTDKFSIDDLKEMAQSRSEKLVETQEQQINQPSQQITIFFEDGACVTIDIDPDISADLMVIAALTTRGWADSISNFYRVCIEDIANVNETLVPLQDDSKPLRDLKEVVADLNLTIYKKIDKNILPSTFLAFFLLSCFLFVMHSLCKPILSSQHNTKYIFELPNLCTKQCDF</sequence>
<feature type="region of interest" description="Disordered" evidence="1">
    <location>
        <begin position="90"/>
        <end position="115"/>
    </location>
</feature>
<comment type="caution">
    <text evidence="4">The sequence shown here is derived from an EMBL/GenBank/DDBJ whole genome shotgun (WGS) entry which is preliminary data.</text>
</comment>
<feature type="region of interest" description="Disordered" evidence="1">
    <location>
        <begin position="37"/>
        <end position="56"/>
    </location>
</feature>
<evidence type="ECO:0000259" key="3">
    <source>
        <dbReference type="PROSITE" id="PS51320"/>
    </source>
</evidence>
<dbReference type="InterPro" id="IPR010399">
    <property type="entry name" value="Tify_dom"/>
</dbReference>
<feature type="transmembrane region" description="Helical" evidence="2">
    <location>
        <begin position="127"/>
        <end position="145"/>
    </location>
</feature>